<comment type="caution">
    <text evidence="6">The sequence shown here is derived from an EMBL/GenBank/DDBJ whole genome shotgun (WGS) entry which is preliminary data.</text>
</comment>
<dbReference type="GO" id="GO:0010420">
    <property type="term" value="F:polyprenyldihydroxybenzoate methyltransferase activity"/>
    <property type="evidence" value="ECO:0007669"/>
    <property type="project" value="InterPro"/>
</dbReference>
<evidence type="ECO:0000313" key="6">
    <source>
        <dbReference type="EMBL" id="GHC76139.1"/>
    </source>
</evidence>
<keyword evidence="7" id="KW-1185">Reference proteome</keyword>
<evidence type="ECO:0000256" key="3">
    <source>
        <dbReference type="ARBA" id="ARBA00022688"/>
    </source>
</evidence>
<name>A0A8J3GIB9_9HYPH</name>
<keyword evidence="6" id="KW-0830">Ubiquinone</keyword>
<evidence type="ECO:0000256" key="5">
    <source>
        <dbReference type="HAMAP-Rule" id="MF_00472"/>
    </source>
</evidence>
<protein>
    <recommendedName>
        <fullName evidence="5">Ubiquinone biosynthesis O-methyltransferase</fullName>
    </recommendedName>
    <alternativeName>
        <fullName evidence="5">2-polyprenyl-6-hydroxyphenol methylase</fullName>
        <ecNumber evidence="5">2.1.1.222</ecNumber>
    </alternativeName>
    <alternativeName>
        <fullName evidence="5">3-demethylubiquinone 3-O-methyltransferase</fullName>
        <ecNumber evidence="5">2.1.1.64</ecNumber>
    </alternativeName>
</protein>
<keyword evidence="4 5" id="KW-0949">S-adenosyl-L-methionine</keyword>
<keyword evidence="1 5" id="KW-0489">Methyltransferase</keyword>
<feature type="binding site" evidence="5">
    <location>
        <position position="72"/>
    </location>
    <ligand>
        <name>S-adenosyl-L-methionine</name>
        <dbReference type="ChEBI" id="CHEBI:59789"/>
    </ligand>
</feature>
<comment type="similarity">
    <text evidence="5">Belongs to the methyltransferase superfamily. UbiG/COQ3 family.</text>
</comment>
<dbReference type="InterPro" id="IPR029063">
    <property type="entry name" value="SAM-dependent_MTases_sf"/>
</dbReference>
<dbReference type="InterPro" id="IPR010233">
    <property type="entry name" value="UbiG_MeTrfase"/>
</dbReference>
<dbReference type="GO" id="GO:0102208">
    <property type="term" value="F:2-polyprenyl-6-hydroxyphenol methylase activity"/>
    <property type="evidence" value="ECO:0007669"/>
    <property type="project" value="UniProtKB-EC"/>
</dbReference>
<gene>
    <name evidence="5 6" type="primary">ubiG</name>
    <name evidence="6" type="ORF">GCM10010136_26560</name>
</gene>
<feature type="binding site" evidence="5">
    <location>
        <position position="93"/>
    </location>
    <ligand>
        <name>S-adenosyl-L-methionine</name>
        <dbReference type="ChEBI" id="CHEBI:59789"/>
    </ligand>
</feature>
<dbReference type="PANTHER" id="PTHR43464:SF19">
    <property type="entry name" value="UBIQUINONE BIOSYNTHESIS O-METHYLTRANSFERASE, MITOCHONDRIAL"/>
    <property type="match status" value="1"/>
</dbReference>
<dbReference type="Pfam" id="PF13489">
    <property type="entry name" value="Methyltransf_23"/>
    <property type="match status" value="1"/>
</dbReference>
<keyword evidence="2 5" id="KW-0808">Transferase</keyword>
<dbReference type="AlphaFoldDB" id="A0A8J3GIB9"/>
<proteinExistence type="inferred from homology"/>
<feature type="binding site" evidence="5">
    <location>
        <position position="136"/>
    </location>
    <ligand>
        <name>S-adenosyl-L-methionine</name>
        <dbReference type="ChEBI" id="CHEBI:59789"/>
    </ligand>
</feature>
<dbReference type="NCBIfam" id="TIGR01983">
    <property type="entry name" value="UbiG"/>
    <property type="match status" value="1"/>
</dbReference>
<evidence type="ECO:0000256" key="1">
    <source>
        <dbReference type="ARBA" id="ARBA00022603"/>
    </source>
</evidence>
<reference evidence="6" key="1">
    <citation type="journal article" date="2014" name="Int. J. Syst. Evol. Microbiol.">
        <title>Complete genome sequence of Corynebacterium casei LMG S-19264T (=DSM 44701T), isolated from a smear-ripened cheese.</title>
        <authorList>
            <consortium name="US DOE Joint Genome Institute (JGI-PGF)"/>
            <person name="Walter F."/>
            <person name="Albersmeier A."/>
            <person name="Kalinowski J."/>
            <person name="Ruckert C."/>
        </authorList>
    </citation>
    <scope>NUCLEOTIDE SEQUENCE</scope>
    <source>
        <strain evidence="6">KCTC 42097</strain>
    </source>
</reference>
<dbReference type="Gene3D" id="3.40.50.150">
    <property type="entry name" value="Vaccinia Virus protein VP39"/>
    <property type="match status" value="1"/>
</dbReference>
<dbReference type="CDD" id="cd02440">
    <property type="entry name" value="AdoMet_MTases"/>
    <property type="match status" value="1"/>
</dbReference>
<keyword evidence="3 5" id="KW-0831">Ubiquinone biosynthesis</keyword>
<dbReference type="PANTHER" id="PTHR43464">
    <property type="entry name" value="METHYLTRANSFERASE"/>
    <property type="match status" value="1"/>
</dbReference>
<feature type="binding site" evidence="5">
    <location>
        <position position="41"/>
    </location>
    <ligand>
        <name>S-adenosyl-L-methionine</name>
        <dbReference type="ChEBI" id="CHEBI:59789"/>
    </ligand>
</feature>
<comment type="function">
    <text evidence="5">O-methyltransferase that catalyzes the 2 O-methylation steps in the ubiquinone biosynthetic pathway.</text>
</comment>
<comment type="catalytic activity">
    <reaction evidence="5">
        <text>a 3-(all-trans-polyprenyl)benzene-1,2-diol + S-adenosyl-L-methionine = a 2-methoxy-6-(all-trans-polyprenyl)phenol + S-adenosyl-L-homocysteine + H(+)</text>
        <dbReference type="Rhea" id="RHEA:31411"/>
        <dbReference type="Rhea" id="RHEA-COMP:9550"/>
        <dbReference type="Rhea" id="RHEA-COMP:9551"/>
        <dbReference type="ChEBI" id="CHEBI:15378"/>
        <dbReference type="ChEBI" id="CHEBI:57856"/>
        <dbReference type="ChEBI" id="CHEBI:59789"/>
        <dbReference type="ChEBI" id="CHEBI:62729"/>
        <dbReference type="ChEBI" id="CHEBI:62731"/>
        <dbReference type="EC" id="2.1.1.222"/>
    </reaction>
</comment>
<reference evidence="6" key="2">
    <citation type="submission" date="2020-09" db="EMBL/GenBank/DDBJ databases">
        <authorList>
            <person name="Sun Q."/>
            <person name="Kim S."/>
        </authorList>
    </citation>
    <scope>NUCLEOTIDE SEQUENCE</scope>
    <source>
        <strain evidence="6">KCTC 42097</strain>
    </source>
</reference>
<dbReference type="GO" id="GO:0061542">
    <property type="term" value="F:3-demethylubiquinol 3-O-methyltransferase activity"/>
    <property type="evidence" value="ECO:0007669"/>
    <property type="project" value="UniProtKB-UniRule"/>
</dbReference>
<accession>A0A8J3GIB9</accession>
<dbReference type="HAMAP" id="MF_00472">
    <property type="entry name" value="UbiG"/>
    <property type="match status" value="1"/>
</dbReference>
<comment type="pathway">
    <text evidence="5">Cofactor biosynthesis; ubiquinone biosynthesis.</text>
</comment>
<dbReference type="SUPFAM" id="SSF53335">
    <property type="entry name" value="S-adenosyl-L-methionine-dependent methyltransferases"/>
    <property type="match status" value="1"/>
</dbReference>
<dbReference type="Proteomes" id="UP000641137">
    <property type="component" value="Unassembled WGS sequence"/>
</dbReference>
<comment type="catalytic activity">
    <reaction evidence="5">
        <text>a 3-demethylubiquinol + S-adenosyl-L-methionine = a ubiquinol + S-adenosyl-L-homocysteine + H(+)</text>
        <dbReference type="Rhea" id="RHEA:44380"/>
        <dbReference type="Rhea" id="RHEA-COMP:9566"/>
        <dbReference type="Rhea" id="RHEA-COMP:10914"/>
        <dbReference type="ChEBI" id="CHEBI:15378"/>
        <dbReference type="ChEBI" id="CHEBI:17976"/>
        <dbReference type="ChEBI" id="CHEBI:57856"/>
        <dbReference type="ChEBI" id="CHEBI:59789"/>
        <dbReference type="ChEBI" id="CHEBI:84422"/>
        <dbReference type="EC" id="2.1.1.64"/>
    </reaction>
</comment>
<dbReference type="GO" id="GO:0032259">
    <property type="term" value="P:methylation"/>
    <property type="evidence" value="ECO:0007669"/>
    <property type="project" value="UniProtKB-KW"/>
</dbReference>
<dbReference type="EMBL" id="BMZO01000009">
    <property type="protein sequence ID" value="GHC76139.1"/>
    <property type="molecule type" value="Genomic_DNA"/>
</dbReference>
<dbReference type="EC" id="2.1.1.222" evidence="5"/>
<evidence type="ECO:0000256" key="2">
    <source>
        <dbReference type="ARBA" id="ARBA00022679"/>
    </source>
</evidence>
<sequence length="255" mass="28340">MAEAKATTIDPAEVERFSAMAAEWWDPSGKFKPLHKFNPIRLSYIRDQVASTFNRDPRSPRPFEGLRFLDIGCGGGLLSEPMARLGATVVGADASAMNIEIARLHAAQSGLDIDYRAETAEALADAGEKFDVILNMEVIEHVSDTGLFIEKCAQMLKPEGIMFVATINRTVKALGLAIVAAEYVLRWLPRGTHQYEKLVRPDELETLLDRSGLSIVERTGVVYNILGDRWQQSRDMDVNYMVTVRPKAMLETPSV</sequence>
<organism evidence="6 7">
    <name type="scientific">Limoniibacter endophyticus</name>
    <dbReference type="NCBI Taxonomy" id="1565040"/>
    <lineage>
        <taxon>Bacteria</taxon>
        <taxon>Pseudomonadati</taxon>
        <taxon>Pseudomonadota</taxon>
        <taxon>Alphaproteobacteria</taxon>
        <taxon>Hyphomicrobiales</taxon>
        <taxon>Bartonellaceae</taxon>
        <taxon>Limoniibacter</taxon>
    </lineage>
</organism>
<evidence type="ECO:0000313" key="7">
    <source>
        <dbReference type="Proteomes" id="UP000641137"/>
    </source>
</evidence>
<dbReference type="EC" id="2.1.1.64" evidence="5"/>
<dbReference type="RefSeq" id="WP_189491541.1">
    <property type="nucleotide sequence ID" value="NZ_BMZO01000009.1"/>
</dbReference>
<evidence type="ECO:0000256" key="4">
    <source>
        <dbReference type="ARBA" id="ARBA00022691"/>
    </source>
</evidence>
<dbReference type="UniPathway" id="UPA00232"/>